<sequence length="386" mass="41077">MRPDDVDTAERPVVLVWEVTQACSLACEHCRAEATPRRHPDELSTAAGEALLEDAAAFGDGQLVVLSGGDPLARDDLEHLVAYGDDLGLRMTLTPSGTDSLTRERVEALADAGLQRMALSLDGATQDAHDAFRGERGSFESTLRAARYAADAGLPVQVNTTVCESTVEELPGLRDVVRDLDAVLWSVFFLVPVGRGRLLDPVEPARADRVMDWLDEVRASEPYAVKTTEAPQYRRVVLQKRRAESTEDDAGSASGVPGRDGGGPPASVAGRRGGVRAGSGFAFVSHVGDVYPSGFLPESAGNVREDSVVDVYRDSDLFESLRDPDAFRGKCGACEYRHVCGGSRSRAYAATGDPLASDPLCPHVPEDWDGALLGDGEASSTGVHGD</sequence>
<dbReference type="GO" id="GO:0051539">
    <property type="term" value="F:4 iron, 4 sulfur cluster binding"/>
    <property type="evidence" value="ECO:0007669"/>
    <property type="project" value="UniProtKB-KW"/>
</dbReference>
<organism evidence="9 10">
    <name type="scientific">Halorubellus litoreus</name>
    <dbReference type="NCBI Taxonomy" id="755308"/>
    <lineage>
        <taxon>Archaea</taxon>
        <taxon>Methanobacteriati</taxon>
        <taxon>Methanobacteriota</taxon>
        <taxon>Stenosarchaea group</taxon>
        <taxon>Halobacteria</taxon>
        <taxon>Halobacteriales</taxon>
        <taxon>Halorubellaceae</taxon>
        <taxon>Halorubellus</taxon>
    </lineage>
</organism>
<dbReference type="Proteomes" id="UP001596395">
    <property type="component" value="Unassembled WGS sequence"/>
</dbReference>
<accession>A0ABD5VN06</accession>
<dbReference type="PIRSF" id="PIRSF037420">
    <property type="entry name" value="PQQ_syn_pqqE"/>
    <property type="match status" value="1"/>
</dbReference>
<dbReference type="PANTHER" id="PTHR11228">
    <property type="entry name" value="RADICAL SAM DOMAIN PROTEIN"/>
    <property type="match status" value="1"/>
</dbReference>
<evidence type="ECO:0000256" key="7">
    <source>
        <dbReference type="SAM" id="MobiDB-lite"/>
    </source>
</evidence>
<keyword evidence="2" id="KW-0004">4Fe-4S</keyword>
<dbReference type="InterPro" id="IPR058240">
    <property type="entry name" value="rSAM_sf"/>
</dbReference>
<dbReference type="PROSITE" id="PS51918">
    <property type="entry name" value="RADICAL_SAM"/>
    <property type="match status" value="1"/>
</dbReference>
<evidence type="ECO:0000256" key="3">
    <source>
        <dbReference type="ARBA" id="ARBA00022691"/>
    </source>
</evidence>
<dbReference type="SMART" id="SM00729">
    <property type="entry name" value="Elp3"/>
    <property type="match status" value="1"/>
</dbReference>
<dbReference type="SUPFAM" id="SSF102114">
    <property type="entry name" value="Radical SAM enzymes"/>
    <property type="match status" value="1"/>
</dbReference>
<dbReference type="NCBIfam" id="TIGR04053">
    <property type="entry name" value="TIGR04053 family radical SAM/SPASM domain-containing protein"/>
    <property type="match status" value="1"/>
</dbReference>
<keyword evidence="6" id="KW-0411">Iron-sulfur</keyword>
<keyword evidence="10" id="KW-1185">Reference proteome</keyword>
<proteinExistence type="predicted"/>
<evidence type="ECO:0000313" key="9">
    <source>
        <dbReference type="EMBL" id="MFC6954241.1"/>
    </source>
</evidence>
<dbReference type="EMBL" id="JBHSXN010000003">
    <property type="protein sequence ID" value="MFC6954241.1"/>
    <property type="molecule type" value="Genomic_DNA"/>
</dbReference>
<keyword evidence="3" id="KW-0949">S-adenosyl-L-methionine</keyword>
<dbReference type="SFLD" id="SFLDG01386">
    <property type="entry name" value="main_SPASM_domain-containing"/>
    <property type="match status" value="1"/>
</dbReference>
<dbReference type="InterPro" id="IPR007197">
    <property type="entry name" value="rSAM"/>
</dbReference>
<dbReference type="AlphaFoldDB" id="A0ABD5VN06"/>
<protein>
    <submittedName>
        <fullName evidence="9">TIGR04053 family radical SAM/SPASM domain-containing protein</fullName>
    </submittedName>
</protein>
<feature type="domain" description="Radical SAM core" evidence="8">
    <location>
        <begin position="9"/>
        <end position="220"/>
    </location>
</feature>
<evidence type="ECO:0000256" key="1">
    <source>
        <dbReference type="ARBA" id="ARBA00001966"/>
    </source>
</evidence>
<comment type="cofactor">
    <cofactor evidence="1">
        <name>[4Fe-4S] cluster</name>
        <dbReference type="ChEBI" id="CHEBI:49883"/>
    </cofactor>
</comment>
<dbReference type="PANTHER" id="PTHR11228:SF34">
    <property type="entry name" value="TUNGSTEN-CONTAINING ALDEHYDE FERREDOXIN OXIDOREDUCTASE COFACTOR MODIFYING PROTEIN"/>
    <property type="match status" value="1"/>
</dbReference>
<feature type="region of interest" description="Disordered" evidence="7">
    <location>
        <begin position="239"/>
        <end position="271"/>
    </location>
</feature>
<keyword evidence="4" id="KW-0479">Metal-binding</keyword>
<dbReference type="SFLD" id="SFLDS00029">
    <property type="entry name" value="Radical_SAM"/>
    <property type="match status" value="1"/>
</dbReference>
<dbReference type="InterPro" id="IPR013785">
    <property type="entry name" value="Aldolase_TIM"/>
</dbReference>
<evidence type="ECO:0000313" key="10">
    <source>
        <dbReference type="Proteomes" id="UP001596395"/>
    </source>
</evidence>
<reference evidence="9 10" key="1">
    <citation type="journal article" date="2019" name="Int. J. Syst. Evol. Microbiol.">
        <title>The Global Catalogue of Microorganisms (GCM) 10K type strain sequencing project: providing services to taxonomists for standard genome sequencing and annotation.</title>
        <authorList>
            <consortium name="The Broad Institute Genomics Platform"/>
            <consortium name="The Broad Institute Genome Sequencing Center for Infectious Disease"/>
            <person name="Wu L."/>
            <person name="Ma J."/>
        </authorList>
    </citation>
    <scope>NUCLEOTIDE SEQUENCE [LARGE SCALE GENOMIC DNA]</scope>
    <source>
        <strain evidence="9 10">GX26</strain>
    </source>
</reference>
<gene>
    <name evidence="9" type="ORF">ACFQGB_15365</name>
</gene>
<dbReference type="GO" id="GO:0046872">
    <property type="term" value="F:metal ion binding"/>
    <property type="evidence" value="ECO:0007669"/>
    <property type="project" value="UniProtKB-KW"/>
</dbReference>
<evidence type="ECO:0000256" key="4">
    <source>
        <dbReference type="ARBA" id="ARBA00022723"/>
    </source>
</evidence>
<dbReference type="CDD" id="cd21123">
    <property type="entry name" value="SPASM_MftC-like"/>
    <property type="match status" value="1"/>
</dbReference>
<dbReference type="Pfam" id="PF04055">
    <property type="entry name" value="Radical_SAM"/>
    <property type="match status" value="1"/>
</dbReference>
<dbReference type="InterPro" id="IPR050377">
    <property type="entry name" value="Radical_SAM_PqqE_MftC-like"/>
</dbReference>
<dbReference type="SFLD" id="SFLDG01067">
    <property type="entry name" value="SPASM/twitch_domain_containing"/>
    <property type="match status" value="1"/>
</dbReference>
<evidence type="ECO:0000259" key="8">
    <source>
        <dbReference type="PROSITE" id="PS51918"/>
    </source>
</evidence>
<dbReference type="InterPro" id="IPR017200">
    <property type="entry name" value="PqqE-like"/>
</dbReference>
<name>A0ABD5VN06_9EURY</name>
<evidence type="ECO:0000256" key="2">
    <source>
        <dbReference type="ARBA" id="ARBA00022485"/>
    </source>
</evidence>
<evidence type="ECO:0000256" key="6">
    <source>
        <dbReference type="ARBA" id="ARBA00023014"/>
    </source>
</evidence>
<dbReference type="Gene3D" id="3.20.20.70">
    <property type="entry name" value="Aldolase class I"/>
    <property type="match status" value="1"/>
</dbReference>
<keyword evidence="5" id="KW-0408">Iron</keyword>
<dbReference type="CDD" id="cd01335">
    <property type="entry name" value="Radical_SAM"/>
    <property type="match status" value="1"/>
</dbReference>
<evidence type="ECO:0000256" key="5">
    <source>
        <dbReference type="ARBA" id="ARBA00023004"/>
    </source>
</evidence>
<dbReference type="RefSeq" id="WP_336351196.1">
    <property type="nucleotide sequence ID" value="NZ_JAZAQL010000003.1"/>
</dbReference>
<dbReference type="InterPro" id="IPR006638">
    <property type="entry name" value="Elp3/MiaA/NifB-like_rSAM"/>
</dbReference>
<comment type="caution">
    <text evidence="9">The sequence shown here is derived from an EMBL/GenBank/DDBJ whole genome shotgun (WGS) entry which is preliminary data.</text>
</comment>